<name>A0AA88XQ79_PINIB</name>
<evidence type="ECO:0000313" key="3">
    <source>
        <dbReference type="Proteomes" id="UP001186944"/>
    </source>
</evidence>
<accession>A0AA88XQ79</accession>
<dbReference type="Gene3D" id="2.30.30.140">
    <property type="match status" value="1"/>
</dbReference>
<evidence type="ECO:0000313" key="2">
    <source>
        <dbReference type="EMBL" id="KAK3088434.1"/>
    </source>
</evidence>
<reference evidence="2" key="1">
    <citation type="submission" date="2019-08" db="EMBL/GenBank/DDBJ databases">
        <title>The improved chromosome-level genome for the pearl oyster Pinctada fucata martensii using PacBio sequencing and Hi-C.</title>
        <authorList>
            <person name="Zheng Z."/>
        </authorList>
    </citation>
    <scope>NUCLEOTIDE SEQUENCE</scope>
    <source>
        <strain evidence="2">ZZ-2019</strain>
        <tissue evidence="2">Adductor muscle</tissue>
    </source>
</reference>
<comment type="caution">
    <text evidence="2">The sequence shown here is derived from an EMBL/GenBank/DDBJ whole genome shotgun (WGS) entry which is preliminary data.</text>
</comment>
<protein>
    <submittedName>
        <fullName evidence="2">Uncharacterized protein</fullName>
    </submittedName>
</protein>
<evidence type="ECO:0000256" key="1">
    <source>
        <dbReference type="SAM" id="MobiDB-lite"/>
    </source>
</evidence>
<organism evidence="2 3">
    <name type="scientific">Pinctada imbricata</name>
    <name type="common">Atlantic pearl-oyster</name>
    <name type="synonym">Pinctada martensii</name>
    <dbReference type="NCBI Taxonomy" id="66713"/>
    <lineage>
        <taxon>Eukaryota</taxon>
        <taxon>Metazoa</taxon>
        <taxon>Spiralia</taxon>
        <taxon>Lophotrochozoa</taxon>
        <taxon>Mollusca</taxon>
        <taxon>Bivalvia</taxon>
        <taxon>Autobranchia</taxon>
        <taxon>Pteriomorphia</taxon>
        <taxon>Pterioida</taxon>
        <taxon>Pterioidea</taxon>
        <taxon>Pteriidae</taxon>
        <taxon>Pinctada</taxon>
    </lineage>
</organism>
<gene>
    <name evidence="2" type="ORF">FSP39_019162</name>
</gene>
<feature type="region of interest" description="Disordered" evidence="1">
    <location>
        <begin position="1"/>
        <end position="63"/>
    </location>
</feature>
<proteinExistence type="predicted"/>
<feature type="region of interest" description="Disordered" evidence="1">
    <location>
        <begin position="388"/>
        <end position="468"/>
    </location>
</feature>
<dbReference type="EMBL" id="VSWD01000011">
    <property type="protein sequence ID" value="KAK3088434.1"/>
    <property type="molecule type" value="Genomic_DNA"/>
</dbReference>
<keyword evidence="3" id="KW-1185">Reference proteome</keyword>
<feature type="compositionally biased region" description="Basic and acidic residues" evidence="1">
    <location>
        <begin position="400"/>
        <end position="427"/>
    </location>
</feature>
<feature type="compositionally biased region" description="Low complexity" evidence="1">
    <location>
        <begin position="29"/>
        <end position="46"/>
    </location>
</feature>
<feature type="region of interest" description="Disordered" evidence="1">
    <location>
        <begin position="275"/>
        <end position="330"/>
    </location>
</feature>
<dbReference type="AlphaFoldDB" id="A0AA88XQ79"/>
<feature type="compositionally biased region" description="Polar residues" evidence="1">
    <location>
        <begin position="741"/>
        <end position="755"/>
    </location>
</feature>
<feature type="compositionally biased region" description="Basic and acidic residues" evidence="1">
    <location>
        <begin position="52"/>
        <end position="63"/>
    </location>
</feature>
<feature type="region of interest" description="Disordered" evidence="1">
    <location>
        <begin position="718"/>
        <end position="755"/>
    </location>
</feature>
<feature type="compositionally biased region" description="Basic residues" evidence="1">
    <location>
        <begin position="428"/>
        <end position="439"/>
    </location>
</feature>
<dbReference type="Proteomes" id="UP001186944">
    <property type="component" value="Unassembled WGS sequence"/>
</dbReference>
<sequence length="791" mass="90120">MSSLPTRRLRQRKSLPPRLGPTTRLSQSLNTANTNVNSPNSNLSPVKGEQVTTRKRESLPEKEQLPSNVQFMFNSLPSKNFPSSRLSDSSLNFHGDKFRRFGENVDHIYGVLKSSRRTQQTFDSISKTSPKKVKGRHLDAFRQDEIDNENKVFGDYPVGLLNHNEVIFPYNAKTQHGNMSSKQMNDKRKFLGLQVENRTKSEILLNTHDCKNNVGKKSSLVSSTAFDSDFSAKDCIPDRRQNRVNCLSVQNIKTEIEEEDSSDSDYEVTCNMQRVRSRLSSSRRTSGYNMEDYTDSSSYTSSEQSTPDRKRKRHSSEFSDTDYVPKKSRPVRKNAQIVPVPSPVRTQKLLLEVNEKLQQHMKNKESLKTTDVKEEREDIEMETRGGVNMKFAQGSECDPTEVKKKKDGRGRPRLPENRDKIYKTEVKKQRKPGSGRPRKYPIDPGSTRPRKFPTNPGSGNTKKYHGGPEKMFTQAKNRFTVLASQAKVPVEHDEPVRVDAKYDFAPNDEVDEAERKCYVKFDDNSKFWIMFKDLQKGAPDDDDDELCMCSVCNGGESEVPNEIVLCDSCGLEPQVEPEKQVTPLGNNVVKEIMKKTEEQFSEVNMCMGKNLIRKSPRRVRKSKQSEIYQYYGDTTDSMSGLEENILASDSFKNDCAKTRKSNRKCRRKVDDSYLFDDEVEGFLTQDEAWGKYMDKSPLFKTAESFDIKCNRADEEEGINIVKVEEPSSTDEGPNQDVPPTKYTSGNNPSGHSISNTESDLKIKFVKLKDRDNAYTVVDMSCKPACFPSSRC</sequence>